<gene>
    <name evidence="2" type="ORF">I8J29_02125</name>
</gene>
<dbReference type="EMBL" id="JAGGDJ010000001">
    <property type="protein sequence ID" value="MBO7742976.1"/>
    <property type="molecule type" value="Genomic_DNA"/>
</dbReference>
<evidence type="ECO:0000313" key="2">
    <source>
        <dbReference type="EMBL" id="MBO7742976.1"/>
    </source>
</evidence>
<protein>
    <submittedName>
        <fullName evidence="2">Uncharacterized protein</fullName>
    </submittedName>
</protein>
<keyword evidence="1" id="KW-1133">Transmembrane helix</keyword>
<evidence type="ECO:0000256" key="1">
    <source>
        <dbReference type="SAM" id="Phobius"/>
    </source>
</evidence>
<organism evidence="2 3">
    <name type="scientific">Paenibacillus artemisiicola</name>
    <dbReference type="NCBI Taxonomy" id="1172618"/>
    <lineage>
        <taxon>Bacteria</taxon>
        <taxon>Bacillati</taxon>
        <taxon>Bacillota</taxon>
        <taxon>Bacilli</taxon>
        <taxon>Bacillales</taxon>
        <taxon>Paenibacillaceae</taxon>
        <taxon>Paenibacillus</taxon>
    </lineage>
</organism>
<reference evidence="2 3" key="1">
    <citation type="submission" date="2021-03" db="EMBL/GenBank/DDBJ databases">
        <title>Paenibacillus artemisicola MWE-103 whole genome sequence.</title>
        <authorList>
            <person name="Ham Y.J."/>
        </authorList>
    </citation>
    <scope>NUCLEOTIDE SEQUENCE [LARGE SCALE GENOMIC DNA]</scope>
    <source>
        <strain evidence="2 3">MWE-103</strain>
    </source>
</reference>
<comment type="caution">
    <text evidence="2">The sequence shown here is derived from an EMBL/GenBank/DDBJ whole genome shotgun (WGS) entry which is preliminary data.</text>
</comment>
<dbReference type="RefSeq" id="WP_208845926.1">
    <property type="nucleotide sequence ID" value="NZ_JAGGDJ010000001.1"/>
</dbReference>
<feature type="transmembrane region" description="Helical" evidence="1">
    <location>
        <begin position="30"/>
        <end position="48"/>
    </location>
</feature>
<accession>A0ABS3W452</accession>
<keyword evidence="1" id="KW-0472">Membrane</keyword>
<keyword evidence="1" id="KW-0812">Transmembrane</keyword>
<keyword evidence="3" id="KW-1185">Reference proteome</keyword>
<name>A0ABS3W452_9BACL</name>
<proteinExistence type="predicted"/>
<sequence>MIWLVLLYAAFLAAGFFAMKAMRATRKEKALFVTITTIGGILWGSLLLQRPLDVNRAIATVIDYFL</sequence>
<dbReference type="Proteomes" id="UP000670947">
    <property type="component" value="Unassembled WGS sequence"/>
</dbReference>
<evidence type="ECO:0000313" key="3">
    <source>
        <dbReference type="Proteomes" id="UP000670947"/>
    </source>
</evidence>